<gene>
    <name evidence="1" type="ORF">ONB1V03_LOCUS20945</name>
</gene>
<dbReference type="Proteomes" id="UP000728032">
    <property type="component" value="Unassembled WGS sequence"/>
</dbReference>
<feature type="non-terminal residue" evidence="1">
    <location>
        <position position="186"/>
    </location>
</feature>
<dbReference type="SUPFAM" id="SSF51445">
    <property type="entry name" value="(Trans)glycosidases"/>
    <property type="match status" value="1"/>
</dbReference>
<dbReference type="Gene3D" id="3.20.20.80">
    <property type="entry name" value="Glycosidases"/>
    <property type="match status" value="1"/>
</dbReference>
<accession>A0A7R9MQ07</accession>
<name>A0A7R9MQ07_9ACAR</name>
<keyword evidence="2" id="KW-1185">Reference proteome</keyword>
<dbReference type="EMBL" id="CAJPVJ010038014">
    <property type="protein sequence ID" value="CAG2181524.1"/>
    <property type="molecule type" value="Genomic_DNA"/>
</dbReference>
<organism evidence="1">
    <name type="scientific">Oppiella nova</name>
    <dbReference type="NCBI Taxonomy" id="334625"/>
    <lineage>
        <taxon>Eukaryota</taxon>
        <taxon>Metazoa</taxon>
        <taxon>Ecdysozoa</taxon>
        <taxon>Arthropoda</taxon>
        <taxon>Chelicerata</taxon>
        <taxon>Arachnida</taxon>
        <taxon>Acari</taxon>
        <taxon>Acariformes</taxon>
        <taxon>Sarcoptiformes</taxon>
        <taxon>Oribatida</taxon>
        <taxon>Brachypylina</taxon>
        <taxon>Oppioidea</taxon>
        <taxon>Oppiidae</taxon>
        <taxon>Oppiella</taxon>
    </lineage>
</organism>
<dbReference type="InterPro" id="IPR017853">
    <property type="entry name" value="GH"/>
</dbReference>
<dbReference type="PANTHER" id="PTHR37398">
    <property type="entry name" value="ENDO-BETA-1,4-MANNANASE"/>
    <property type="match status" value="1"/>
</dbReference>
<sequence>MDDAEKHNVFIILCMFCNSILKKDDGFITDEKKIQSYIDKALKPMVEGLKGKKALAAWEIENEPECVMDIHTKDPDPHTCFDIYRWQRSVPGMGNCPLDPYRFPIKKILRLFNWISSAIHTADPSALVSVGTWKPQSNTDQCSDCFNLYQDQCLVAAGGKANGVMDFYQIHSYECGQEHPIKRSAQ</sequence>
<evidence type="ECO:0000313" key="2">
    <source>
        <dbReference type="Proteomes" id="UP000728032"/>
    </source>
</evidence>
<dbReference type="EMBL" id="OC952839">
    <property type="protein sequence ID" value="CAD7664387.1"/>
    <property type="molecule type" value="Genomic_DNA"/>
</dbReference>
<evidence type="ECO:0000313" key="1">
    <source>
        <dbReference type="EMBL" id="CAD7664387.1"/>
    </source>
</evidence>
<protein>
    <submittedName>
        <fullName evidence="1">Uncharacterized protein</fullName>
    </submittedName>
</protein>
<proteinExistence type="predicted"/>
<dbReference type="PANTHER" id="PTHR37398:SF3">
    <property type="entry name" value="GLYCOSIDE HYDROLASE FAMILY 5 DOMAIN-CONTAINING PROTEIN"/>
    <property type="match status" value="1"/>
</dbReference>
<dbReference type="AlphaFoldDB" id="A0A7R9MQ07"/>
<reference evidence="1" key="1">
    <citation type="submission" date="2020-11" db="EMBL/GenBank/DDBJ databases">
        <authorList>
            <person name="Tran Van P."/>
        </authorList>
    </citation>
    <scope>NUCLEOTIDE SEQUENCE</scope>
</reference>
<dbReference type="OrthoDB" id="406631at2759"/>